<protein>
    <recommendedName>
        <fullName evidence="1">F-box domain-containing protein</fullName>
    </recommendedName>
</protein>
<evidence type="ECO:0000259" key="1">
    <source>
        <dbReference type="PROSITE" id="PS50181"/>
    </source>
</evidence>
<keyword evidence="3" id="KW-1185">Reference proteome</keyword>
<comment type="caution">
    <text evidence="2">The sequence shown here is derived from an EMBL/GenBank/DDBJ whole genome shotgun (WGS) entry which is preliminary data.</text>
</comment>
<name>A0AAD7EUE9_9AGAR</name>
<gene>
    <name evidence="2" type="ORF">DFH08DRAFT_806747</name>
</gene>
<dbReference type="InterPro" id="IPR036047">
    <property type="entry name" value="F-box-like_dom_sf"/>
</dbReference>
<sequence>MPLLFEQLPTDITLEVVKLLELPNPLTLLLTCSSLYKLSNDRIFWISVSETTRKRYPIGCPVYADLSQYTLEALKGLVVSWMKLQHSWDQPSPKIVQPVTSTPLSGRGRIIFNVQGTDILVLAIEGRVFCWDSKLATPFPFPPIETGGRITRVSGPADAPGICSLAILAEPMHNHQFAICHVSNLGSGNSSRYVIIIRHADGKATSFTSQFSEVSRVHDGRYFESLFLTEDMVGRTVAMDSREDCIVTVGAVSGDNHLADSTSVLKLHRPAFSVPTPIASSQLTICQVSHQDLVISFAYQGHLYTLLENNSSVEIHHVSCKNLQSGRCEQSGLHSSEILSYCPESSAFCYLTPSAPFYGISAVFVRVDWVESGLMTTFTFLPNTLTHAPDDGFSSPLAFDSPCVTESISGELNHLGCVWLDHSGFNLVTVIQPDAVDLPTWLLLVRYHPDTRSISTHRLDVPDTIDLSNLGSLCVDDTAGAVHLVDDEGILSTLRYV</sequence>
<accession>A0AAD7EUE9</accession>
<evidence type="ECO:0000313" key="3">
    <source>
        <dbReference type="Proteomes" id="UP001218218"/>
    </source>
</evidence>
<evidence type="ECO:0000313" key="2">
    <source>
        <dbReference type="EMBL" id="KAJ7350752.1"/>
    </source>
</evidence>
<dbReference type="PROSITE" id="PS50181">
    <property type="entry name" value="FBOX"/>
    <property type="match status" value="1"/>
</dbReference>
<organism evidence="2 3">
    <name type="scientific">Mycena albidolilacea</name>
    <dbReference type="NCBI Taxonomy" id="1033008"/>
    <lineage>
        <taxon>Eukaryota</taxon>
        <taxon>Fungi</taxon>
        <taxon>Dikarya</taxon>
        <taxon>Basidiomycota</taxon>
        <taxon>Agaricomycotina</taxon>
        <taxon>Agaricomycetes</taxon>
        <taxon>Agaricomycetidae</taxon>
        <taxon>Agaricales</taxon>
        <taxon>Marasmiineae</taxon>
        <taxon>Mycenaceae</taxon>
        <taxon>Mycena</taxon>
    </lineage>
</organism>
<dbReference type="SUPFAM" id="SSF81383">
    <property type="entry name" value="F-box domain"/>
    <property type="match status" value="1"/>
</dbReference>
<dbReference type="InterPro" id="IPR001810">
    <property type="entry name" value="F-box_dom"/>
</dbReference>
<dbReference type="AlphaFoldDB" id="A0AAD7EUE9"/>
<dbReference type="EMBL" id="JARIHO010000014">
    <property type="protein sequence ID" value="KAJ7350752.1"/>
    <property type="molecule type" value="Genomic_DNA"/>
</dbReference>
<proteinExistence type="predicted"/>
<reference evidence="2" key="1">
    <citation type="submission" date="2023-03" db="EMBL/GenBank/DDBJ databases">
        <title>Massive genome expansion in bonnet fungi (Mycena s.s.) driven by repeated elements and novel gene families across ecological guilds.</title>
        <authorList>
            <consortium name="Lawrence Berkeley National Laboratory"/>
            <person name="Harder C.B."/>
            <person name="Miyauchi S."/>
            <person name="Viragh M."/>
            <person name="Kuo A."/>
            <person name="Thoen E."/>
            <person name="Andreopoulos B."/>
            <person name="Lu D."/>
            <person name="Skrede I."/>
            <person name="Drula E."/>
            <person name="Henrissat B."/>
            <person name="Morin E."/>
            <person name="Kohler A."/>
            <person name="Barry K."/>
            <person name="LaButti K."/>
            <person name="Morin E."/>
            <person name="Salamov A."/>
            <person name="Lipzen A."/>
            <person name="Mereny Z."/>
            <person name="Hegedus B."/>
            <person name="Baldrian P."/>
            <person name="Stursova M."/>
            <person name="Weitz H."/>
            <person name="Taylor A."/>
            <person name="Grigoriev I.V."/>
            <person name="Nagy L.G."/>
            <person name="Martin F."/>
            <person name="Kauserud H."/>
        </authorList>
    </citation>
    <scope>NUCLEOTIDE SEQUENCE</scope>
    <source>
        <strain evidence="2">CBHHK002</strain>
    </source>
</reference>
<feature type="domain" description="F-box" evidence="1">
    <location>
        <begin position="2"/>
        <end position="48"/>
    </location>
</feature>
<dbReference type="Proteomes" id="UP001218218">
    <property type="component" value="Unassembled WGS sequence"/>
</dbReference>